<gene>
    <name evidence="1" type="ORF">METZ01_LOCUS282692</name>
</gene>
<accession>A0A382KYU4</accession>
<dbReference type="EMBL" id="UINC01083791">
    <property type="protein sequence ID" value="SVC29838.1"/>
    <property type="molecule type" value="Genomic_DNA"/>
</dbReference>
<dbReference type="AlphaFoldDB" id="A0A382KYU4"/>
<organism evidence="1">
    <name type="scientific">marine metagenome</name>
    <dbReference type="NCBI Taxonomy" id="408172"/>
    <lineage>
        <taxon>unclassified sequences</taxon>
        <taxon>metagenomes</taxon>
        <taxon>ecological metagenomes</taxon>
    </lineage>
</organism>
<name>A0A382KYU4_9ZZZZ</name>
<protein>
    <submittedName>
        <fullName evidence="1">Uncharacterized protein</fullName>
    </submittedName>
</protein>
<proteinExistence type="predicted"/>
<reference evidence="1" key="1">
    <citation type="submission" date="2018-05" db="EMBL/GenBank/DDBJ databases">
        <authorList>
            <person name="Lanie J.A."/>
            <person name="Ng W.-L."/>
            <person name="Kazmierczak K.M."/>
            <person name="Andrzejewski T.M."/>
            <person name="Davidsen T.M."/>
            <person name="Wayne K.J."/>
            <person name="Tettelin H."/>
            <person name="Glass J.I."/>
            <person name="Rusch D."/>
            <person name="Podicherti R."/>
            <person name="Tsui H.-C.T."/>
            <person name="Winkler M.E."/>
        </authorList>
    </citation>
    <scope>NUCLEOTIDE SEQUENCE</scope>
</reference>
<sequence>YIMVTKTDKQRFARNGFDDSPERTAFIRDMQTDSELKDFIYDYFDLEIGKKYAIKSDPLGKYAVDLAVIDRETKAIKGLVEVDVFFSWKEKWPSHYRWCHRLERKTKYYEGTSYKYINITYNASRTEGFLTTRETEIKYPAKEKYFKFEEVYDKVREVPMADATWFKCGTI</sequence>
<evidence type="ECO:0000313" key="1">
    <source>
        <dbReference type="EMBL" id="SVC29838.1"/>
    </source>
</evidence>
<feature type="non-terminal residue" evidence="1">
    <location>
        <position position="1"/>
    </location>
</feature>